<dbReference type="OMA" id="WQQNSTF"/>
<dbReference type="EMBL" id="DTBH01000087">
    <property type="protein sequence ID" value="HGQ77056.1"/>
    <property type="molecule type" value="Genomic_DNA"/>
</dbReference>
<dbReference type="GO" id="GO:0046872">
    <property type="term" value="F:metal ion binding"/>
    <property type="evidence" value="ECO:0007669"/>
    <property type="project" value="UniProtKB-UniRule"/>
</dbReference>
<keyword evidence="8 9" id="KW-0051">Antiviral defense</keyword>
<dbReference type="PANTHER" id="PTHR34405">
    <property type="entry name" value="CRISPR-ASSOCIATED ENDORIBONUCLEASE CAS2"/>
    <property type="match status" value="1"/>
</dbReference>
<evidence type="ECO:0000313" key="13">
    <source>
        <dbReference type="Proteomes" id="UP000077096"/>
    </source>
</evidence>
<evidence type="ECO:0000256" key="6">
    <source>
        <dbReference type="ARBA" id="ARBA00022801"/>
    </source>
</evidence>
<dbReference type="KEGG" id="fng:JM64_00815"/>
<evidence type="ECO:0000256" key="8">
    <source>
        <dbReference type="ARBA" id="ARBA00023118"/>
    </source>
</evidence>
<dbReference type="EMBL" id="DSZT01000054">
    <property type="protein sequence ID" value="HGU41630.1"/>
    <property type="molecule type" value="Genomic_DNA"/>
</dbReference>
<comment type="similarity">
    <text evidence="2 9">Belongs to the CRISPR-associated endoribonuclease Cas2 protein family.</text>
</comment>
<organism evidence="10 13">
    <name type="scientific">Fervidobacterium pennivorans</name>
    <dbReference type="NCBI Taxonomy" id="93466"/>
    <lineage>
        <taxon>Bacteria</taxon>
        <taxon>Thermotogati</taxon>
        <taxon>Thermotogota</taxon>
        <taxon>Thermotogae</taxon>
        <taxon>Thermotogales</taxon>
        <taxon>Fervidobacteriaceae</taxon>
        <taxon>Fervidobacterium</taxon>
    </lineage>
</organism>
<keyword evidence="6 9" id="KW-0378">Hydrolase</keyword>
<sequence length="92" mass="10799">MSKRYLLVYDVNEKRVAKVHKLLLRFLVWKQNSTFEGYLPRGALKELIRRVSKYIRKEDDDGLVIYSLPKGTKLKVEIIGKDKANSLTNFIE</sequence>
<name>A0A172T188_FERPE</name>
<accession>A0A172T188</accession>
<evidence type="ECO:0000256" key="4">
    <source>
        <dbReference type="ARBA" id="ARBA00022723"/>
    </source>
</evidence>
<dbReference type="GO" id="GO:0051607">
    <property type="term" value="P:defense response to virus"/>
    <property type="evidence" value="ECO:0007669"/>
    <property type="project" value="UniProtKB-UniRule"/>
</dbReference>
<dbReference type="InterPro" id="IPR021127">
    <property type="entry name" value="CRISPR_associated_Cas2"/>
</dbReference>
<dbReference type="AlphaFoldDB" id="A0A172T188"/>
<keyword evidence="4 9" id="KW-0479">Metal-binding</keyword>
<evidence type="ECO:0000256" key="3">
    <source>
        <dbReference type="ARBA" id="ARBA00022722"/>
    </source>
</evidence>
<reference evidence="11" key="2">
    <citation type="journal article" date="2020" name="mSystems">
        <title>Genome- and Community-Level Interaction Insights into Carbon Utilization and Element Cycling Functions of Hydrothermarchaeota in Hydrothermal Sediment.</title>
        <authorList>
            <person name="Zhou Z."/>
            <person name="Liu Y."/>
            <person name="Xu W."/>
            <person name="Pan J."/>
            <person name="Luo Z.H."/>
            <person name="Li M."/>
        </authorList>
    </citation>
    <scope>NUCLEOTIDE SEQUENCE [LARGE SCALE GENOMIC DNA]</scope>
    <source>
        <strain evidence="12">SpSt-604</strain>
        <strain evidence="11">SpSt-640</strain>
    </source>
</reference>
<dbReference type="PATRIC" id="fig|93466.3.peg.189"/>
<dbReference type="Gene3D" id="3.30.70.240">
    <property type="match status" value="1"/>
</dbReference>
<proteinExistence type="inferred from homology"/>
<dbReference type="GO" id="GO:0004521">
    <property type="term" value="F:RNA endonuclease activity"/>
    <property type="evidence" value="ECO:0007669"/>
    <property type="project" value="InterPro"/>
</dbReference>
<dbReference type="OrthoDB" id="279819at2"/>
<reference evidence="10 13" key="1">
    <citation type="submission" date="2014-08" db="EMBL/GenBank/DDBJ databases">
        <title>Fervidobacterium pennivorans DYC genome.</title>
        <authorList>
            <person name="Wushke S."/>
        </authorList>
    </citation>
    <scope>NUCLEOTIDE SEQUENCE [LARGE SCALE GENOMIC DNA]</scope>
    <source>
        <strain evidence="10 13">DYC</strain>
    </source>
</reference>
<dbReference type="NCBIfam" id="TIGR01573">
    <property type="entry name" value="cas2"/>
    <property type="match status" value="1"/>
</dbReference>
<evidence type="ECO:0000313" key="10">
    <source>
        <dbReference type="EMBL" id="ANE40726.1"/>
    </source>
</evidence>
<comment type="function">
    <text evidence="9">CRISPR (clustered regularly interspaced short palindromic repeat), is an adaptive immune system that provides protection against mobile genetic elements (viruses, transposable elements and conjugative plasmids). CRISPR clusters contain sequences complementary to antecedent mobile elements and target invading nucleic acids. CRISPR clusters are transcribed and processed into CRISPR RNA (crRNA). Functions as a ssRNA-specific endoribonuclease. Involved in the integration of spacer DNA into the CRISPR cassette.</text>
</comment>
<evidence type="ECO:0000256" key="7">
    <source>
        <dbReference type="ARBA" id="ARBA00022842"/>
    </source>
</evidence>
<dbReference type="GO" id="GO:0043571">
    <property type="term" value="P:maintenance of CRISPR repeat elements"/>
    <property type="evidence" value="ECO:0007669"/>
    <property type="project" value="UniProtKB-UniRule"/>
</dbReference>
<evidence type="ECO:0000313" key="11">
    <source>
        <dbReference type="EMBL" id="HGQ77056.1"/>
    </source>
</evidence>
<dbReference type="GO" id="GO:0016787">
    <property type="term" value="F:hydrolase activity"/>
    <property type="evidence" value="ECO:0007669"/>
    <property type="project" value="UniProtKB-KW"/>
</dbReference>
<dbReference type="Proteomes" id="UP000077096">
    <property type="component" value="Chromosome"/>
</dbReference>
<dbReference type="CDD" id="cd09725">
    <property type="entry name" value="Cas2_I_II_III"/>
    <property type="match status" value="1"/>
</dbReference>
<evidence type="ECO:0000313" key="12">
    <source>
        <dbReference type="EMBL" id="HGU41630.1"/>
    </source>
</evidence>
<protein>
    <recommendedName>
        <fullName evidence="9">CRISPR-associated endoribonuclease Cas2</fullName>
        <ecNumber evidence="9">3.1.-.-</ecNumber>
    </recommendedName>
</protein>
<dbReference type="Pfam" id="PF09827">
    <property type="entry name" value="CRISPR_Cas2"/>
    <property type="match status" value="1"/>
</dbReference>
<evidence type="ECO:0000256" key="5">
    <source>
        <dbReference type="ARBA" id="ARBA00022759"/>
    </source>
</evidence>
<comment type="cofactor">
    <cofactor evidence="1 9">
        <name>Mg(2+)</name>
        <dbReference type="ChEBI" id="CHEBI:18420"/>
    </cofactor>
</comment>
<dbReference type="EC" id="3.1.-.-" evidence="9"/>
<dbReference type="EMBL" id="CP011393">
    <property type="protein sequence ID" value="ANE40726.1"/>
    <property type="molecule type" value="Genomic_DNA"/>
</dbReference>
<evidence type="ECO:0000256" key="1">
    <source>
        <dbReference type="ARBA" id="ARBA00001946"/>
    </source>
</evidence>
<evidence type="ECO:0000256" key="2">
    <source>
        <dbReference type="ARBA" id="ARBA00009959"/>
    </source>
</evidence>
<feature type="binding site" evidence="9">
    <location>
        <position position="10"/>
    </location>
    <ligand>
        <name>Mg(2+)</name>
        <dbReference type="ChEBI" id="CHEBI:18420"/>
        <note>catalytic</note>
    </ligand>
</feature>
<keyword evidence="7 9" id="KW-0460">Magnesium</keyword>
<dbReference type="InterPro" id="IPR019199">
    <property type="entry name" value="Virulence_VapD/CRISPR_Cas2"/>
</dbReference>
<dbReference type="SUPFAM" id="SSF143430">
    <property type="entry name" value="TTP0101/SSO1404-like"/>
    <property type="match status" value="1"/>
</dbReference>
<keyword evidence="5 9" id="KW-0255">Endonuclease</keyword>
<dbReference type="PANTHER" id="PTHR34405:SF3">
    <property type="entry name" value="CRISPR-ASSOCIATED ENDORIBONUCLEASE CAS2 3"/>
    <property type="match status" value="1"/>
</dbReference>
<dbReference type="HAMAP" id="MF_01471">
    <property type="entry name" value="Cas2"/>
    <property type="match status" value="1"/>
</dbReference>
<gene>
    <name evidence="9 11" type="primary">cas2</name>
    <name evidence="12" type="ORF">ENT72_01720</name>
    <name evidence="11" type="ORF">ENU12_03890</name>
    <name evidence="10" type="ORF">JM64_00815</name>
</gene>
<evidence type="ECO:0000256" key="9">
    <source>
        <dbReference type="HAMAP-Rule" id="MF_01471"/>
    </source>
</evidence>
<comment type="subunit">
    <text evidence="9">Homodimer, forms a heterotetramer with a Cas1 homodimer.</text>
</comment>
<keyword evidence="3 9" id="KW-0540">Nuclease</keyword>